<proteinExistence type="predicted"/>
<keyword evidence="1" id="KW-0677">Repeat</keyword>
<evidence type="ECO:0000313" key="4">
    <source>
        <dbReference type="EMBL" id="CAD9714079.1"/>
    </source>
</evidence>
<dbReference type="Gene3D" id="1.10.150.50">
    <property type="entry name" value="Transcription Factor, Ets-1"/>
    <property type="match status" value="1"/>
</dbReference>
<evidence type="ECO:0000259" key="3">
    <source>
        <dbReference type="PROSITE" id="PS50105"/>
    </source>
</evidence>
<protein>
    <recommendedName>
        <fullName evidence="3">SAM domain-containing protein</fullName>
    </recommendedName>
</protein>
<feature type="region of interest" description="Disordered" evidence="2">
    <location>
        <begin position="271"/>
        <end position="314"/>
    </location>
</feature>
<dbReference type="SMART" id="SM00454">
    <property type="entry name" value="SAM"/>
    <property type="match status" value="1"/>
</dbReference>
<dbReference type="PANTHER" id="PTHR10627:SF69">
    <property type="entry name" value="PROTEIN BICAUDAL C"/>
    <property type="match status" value="1"/>
</dbReference>
<dbReference type="PROSITE" id="PS50105">
    <property type="entry name" value="SAM_DOMAIN"/>
    <property type="match status" value="1"/>
</dbReference>
<accession>A0A7S2WY58</accession>
<feature type="region of interest" description="Disordered" evidence="2">
    <location>
        <begin position="95"/>
        <end position="126"/>
    </location>
</feature>
<dbReference type="SUPFAM" id="SSF47769">
    <property type="entry name" value="SAM/Pointed domain"/>
    <property type="match status" value="1"/>
</dbReference>
<feature type="compositionally biased region" description="Basic and acidic residues" evidence="2">
    <location>
        <begin position="112"/>
        <end position="126"/>
    </location>
</feature>
<name>A0A7S2WY58_9CHLO</name>
<feature type="domain" description="SAM" evidence="3">
    <location>
        <begin position="183"/>
        <end position="241"/>
    </location>
</feature>
<organism evidence="4">
    <name type="scientific">Chloropicon primus</name>
    <dbReference type="NCBI Taxonomy" id="1764295"/>
    <lineage>
        <taxon>Eukaryota</taxon>
        <taxon>Viridiplantae</taxon>
        <taxon>Chlorophyta</taxon>
        <taxon>Chloropicophyceae</taxon>
        <taxon>Chloropicales</taxon>
        <taxon>Chloropicaceae</taxon>
        <taxon>Chloropicon</taxon>
    </lineage>
</organism>
<reference evidence="4" key="1">
    <citation type="submission" date="2021-01" db="EMBL/GenBank/DDBJ databases">
        <authorList>
            <person name="Corre E."/>
            <person name="Pelletier E."/>
            <person name="Niang G."/>
            <person name="Scheremetjew M."/>
            <person name="Finn R."/>
            <person name="Kale V."/>
            <person name="Holt S."/>
            <person name="Cochrane G."/>
            <person name="Meng A."/>
            <person name="Brown T."/>
            <person name="Cohen L."/>
        </authorList>
    </citation>
    <scope>NUCLEOTIDE SEQUENCE</scope>
    <source>
        <strain evidence="4">CCMP1205</strain>
    </source>
</reference>
<dbReference type="InterPro" id="IPR001660">
    <property type="entry name" value="SAM"/>
</dbReference>
<feature type="compositionally biased region" description="Basic and acidic residues" evidence="2">
    <location>
        <begin position="279"/>
        <end position="289"/>
    </location>
</feature>
<dbReference type="EMBL" id="HBHL01004562">
    <property type="protein sequence ID" value="CAD9714079.1"/>
    <property type="molecule type" value="Transcribed_RNA"/>
</dbReference>
<dbReference type="CDD" id="cd09487">
    <property type="entry name" value="SAM_superfamily"/>
    <property type="match status" value="1"/>
</dbReference>
<dbReference type="InterPro" id="IPR013761">
    <property type="entry name" value="SAM/pointed_sf"/>
</dbReference>
<evidence type="ECO:0000256" key="2">
    <source>
        <dbReference type="SAM" id="MobiDB-lite"/>
    </source>
</evidence>
<dbReference type="PANTHER" id="PTHR10627">
    <property type="entry name" value="SCP160"/>
    <property type="match status" value="1"/>
</dbReference>
<dbReference type="AlphaFoldDB" id="A0A7S2WY58"/>
<gene>
    <name evidence="4" type="ORF">CPRI1469_LOCUS2931</name>
</gene>
<evidence type="ECO:0000256" key="1">
    <source>
        <dbReference type="ARBA" id="ARBA00022737"/>
    </source>
</evidence>
<dbReference type="Pfam" id="PF00536">
    <property type="entry name" value="SAM_1"/>
    <property type="match status" value="1"/>
</dbReference>
<sequence>MMECPVCKLPLDGLPESGRQRHVNDCLDFGGGSPVKVTQQQGREPGPPSPPPSSSSSSGCSREEKQRASCPVAPASSCACPVCGEDITHLSLVHRQGHVSRCGQKGRSGGDGGERRSPRSKTSRDMKGEAYTCGICFKDLSRSTYEQRVAHVKKCTRSKKQAKAAGGDGQASQREPPAPETCVVDWLRSLGLEKHAEAFVREEVSLELVGTLTDSDLLTLGVSSLGARRKILTSVCSLPIPTTSITAEFQHLGTKKQKALRNNRRITQFMGKASSAVTKRQDGEGKKEQQQQQASQKRRRQAKRPFTEIGNSSLAVFGDKKSQKSLWSYAGE</sequence>
<feature type="region of interest" description="Disordered" evidence="2">
    <location>
        <begin position="11"/>
        <end position="63"/>
    </location>
</feature>
<dbReference type="GO" id="GO:0005737">
    <property type="term" value="C:cytoplasm"/>
    <property type="evidence" value="ECO:0007669"/>
    <property type="project" value="TreeGrafter"/>
</dbReference>